<proteinExistence type="predicted"/>
<reference evidence="2 3" key="1">
    <citation type="journal article" date="2016" name="Nat. Commun.">
        <title>Thousands of microbial genomes shed light on interconnected biogeochemical processes in an aquifer system.</title>
        <authorList>
            <person name="Anantharaman K."/>
            <person name="Brown C.T."/>
            <person name="Hug L.A."/>
            <person name="Sharon I."/>
            <person name="Castelle C.J."/>
            <person name="Probst A.J."/>
            <person name="Thomas B.C."/>
            <person name="Singh A."/>
            <person name="Wilkins M.J."/>
            <person name="Karaoz U."/>
            <person name="Brodie E.L."/>
            <person name="Williams K.H."/>
            <person name="Hubbard S.S."/>
            <person name="Banfield J.F."/>
        </authorList>
    </citation>
    <scope>NUCLEOTIDE SEQUENCE [LARGE SCALE GENOMIC DNA]</scope>
</reference>
<dbReference type="CDD" id="cd02511">
    <property type="entry name" value="Beta4Glucosyltransferase"/>
    <property type="match status" value="1"/>
</dbReference>
<dbReference type="Pfam" id="PF00535">
    <property type="entry name" value="Glycos_transf_2"/>
    <property type="match status" value="1"/>
</dbReference>
<comment type="caution">
    <text evidence="2">The sequence shown here is derived from an EMBL/GenBank/DDBJ whole genome shotgun (WGS) entry which is preliminary data.</text>
</comment>
<name>A0A1F7WUM1_9BACT</name>
<evidence type="ECO:0000313" key="2">
    <source>
        <dbReference type="EMBL" id="OGM06327.1"/>
    </source>
</evidence>
<dbReference type="SUPFAM" id="SSF53448">
    <property type="entry name" value="Nucleotide-diphospho-sugar transferases"/>
    <property type="match status" value="1"/>
</dbReference>
<dbReference type="PANTHER" id="PTHR43630:SF2">
    <property type="entry name" value="GLYCOSYLTRANSFERASE"/>
    <property type="match status" value="1"/>
</dbReference>
<dbReference type="AlphaFoldDB" id="A0A1F7WUM1"/>
<feature type="domain" description="Glycosyltransferase 2-like" evidence="1">
    <location>
        <begin position="5"/>
        <end position="124"/>
    </location>
</feature>
<dbReference type="EMBL" id="MGFN01000034">
    <property type="protein sequence ID" value="OGM06327.1"/>
    <property type="molecule type" value="Genomic_DNA"/>
</dbReference>
<gene>
    <name evidence="2" type="ORF">A2129_02835</name>
</gene>
<dbReference type="InterPro" id="IPR029044">
    <property type="entry name" value="Nucleotide-diphossugar_trans"/>
</dbReference>
<sequence length="285" mass="33419">MTKLSVVLAVRNEEKNIGECLSSIKGTADEIVVVDEESKDNTIEIVRSFGAKIIRVKHSPIFHISKQKALEEANGEWILQLDADERVTPKLAEEIRRVIEMPDNKIDEYQKTLKNQRLFARHKRLIEKRDGAFIKEGEFAGFFIPRLNYFLGKYLRYGGVYPDGVIRLVKKEKAHFPQKSVHELIKVDGKVGWLQNDLIHMADPTFSRYLQRNSYYIDLIADDMKNENLGKSVWQFLNYVLVKPIWWFFLTLFRHKGILDGFQGIIFSFFSALRFPRAYLRYLRK</sequence>
<protein>
    <recommendedName>
        <fullName evidence="1">Glycosyltransferase 2-like domain-containing protein</fullName>
    </recommendedName>
</protein>
<dbReference type="Gene3D" id="3.90.550.10">
    <property type="entry name" value="Spore Coat Polysaccharide Biosynthesis Protein SpsA, Chain A"/>
    <property type="match status" value="1"/>
</dbReference>
<dbReference type="InterPro" id="IPR001173">
    <property type="entry name" value="Glyco_trans_2-like"/>
</dbReference>
<dbReference type="PANTHER" id="PTHR43630">
    <property type="entry name" value="POLY-BETA-1,6-N-ACETYL-D-GLUCOSAMINE SYNTHASE"/>
    <property type="match status" value="1"/>
</dbReference>
<organism evidence="2 3">
    <name type="scientific">Candidatus Woesebacteria bacterium GWC1_42_13</name>
    <dbReference type="NCBI Taxonomy" id="1802475"/>
    <lineage>
        <taxon>Bacteria</taxon>
        <taxon>Candidatus Woeseibacteriota</taxon>
    </lineage>
</organism>
<evidence type="ECO:0000313" key="3">
    <source>
        <dbReference type="Proteomes" id="UP000177737"/>
    </source>
</evidence>
<accession>A0A1F7WUM1</accession>
<evidence type="ECO:0000259" key="1">
    <source>
        <dbReference type="Pfam" id="PF00535"/>
    </source>
</evidence>
<dbReference type="Proteomes" id="UP000177737">
    <property type="component" value="Unassembled WGS sequence"/>
</dbReference>